<feature type="transmembrane region" description="Helical" evidence="1">
    <location>
        <begin position="104"/>
        <end position="124"/>
    </location>
</feature>
<dbReference type="EMBL" id="BRVO01000002">
    <property type="protein sequence ID" value="GLB49430.1"/>
    <property type="molecule type" value="Genomic_DNA"/>
</dbReference>
<keyword evidence="1" id="KW-1133">Transmembrane helix</keyword>
<accession>A0ABQ5MK50</accession>
<dbReference type="PROSITE" id="PS50125">
    <property type="entry name" value="GUANYLATE_CYCLASE_2"/>
    <property type="match status" value="1"/>
</dbReference>
<dbReference type="SUPFAM" id="SSF55073">
    <property type="entry name" value="Nucleotide cyclase"/>
    <property type="match status" value="1"/>
</dbReference>
<evidence type="ECO:0000259" key="2">
    <source>
        <dbReference type="PROSITE" id="PS50125"/>
    </source>
</evidence>
<keyword evidence="4" id="KW-1185">Reference proteome</keyword>
<proteinExistence type="predicted"/>
<feature type="domain" description="Guanylate cyclase" evidence="2">
    <location>
        <begin position="150"/>
        <end position="279"/>
    </location>
</feature>
<dbReference type="InterPro" id="IPR050697">
    <property type="entry name" value="Adenylyl/Guanylyl_Cyclase_3/4"/>
</dbReference>
<protein>
    <submittedName>
        <fullName evidence="3">Adenylate cyclase</fullName>
    </submittedName>
</protein>
<keyword evidence="1" id="KW-0812">Transmembrane</keyword>
<evidence type="ECO:0000256" key="1">
    <source>
        <dbReference type="SAM" id="Phobius"/>
    </source>
</evidence>
<evidence type="ECO:0000313" key="3">
    <source>
        <dbReference type="EMBL" id="GLB49430.1"/>
    </source>
</evidence>
<feature type="transmembrane region" description="Helical" evidence="1">
    <location>
        <begin position="66"/>
        <end position="89"/>
    </location>
</feature>
<dbReference type="Pfam" id="PF00211">
    <property type="entry name" value="Guanylate_cyc"/>
    <property type="match status" value="1"/>
</dbReference>
<reference evidence="3" key="1">
    <citation type="submission" date="2022-07" db="EMBL/GenBank/DDBJ databases">
        <title>Taxonomy of Novel Oxalotrophic and Methylotrophic Bacteria.</title>
        <authorList>
            <person name="Sahin N."/>
            <person name="Tani A."/>
        </authorList>
    </citation>
    <scope>NUCLEOTIDE SEQUENCE</scope>
    <source>
        <strain evidence="3">Y10</strain>
    </source>
</reference>
<dbReference type="InterPro" id="IPR001054">
    <property type="entry name" value="A/G_cyclase"/>
</dbReference>
<dbReference type="Gene3D" id="3.30.70.1230">
    <property type="entry name" value="Nucleotide cyclase"/>
    <property type="match status" value="1"/>
</dbReference>
<dbReference type="CDD" id="cd07302">
    <property type="entry name" value="CHD"/>
    <property type="match status" value="1"/>
</dbReference>
<comment type="caution">
    <text evidence="3">The sequence shown here is derived from an EMBL/GenBank/DDBJ whole genome shotgun (WGS) entry which is preliminary data.</text>
</comment>
<dbReference type="PANTHER" id="PTHR43081:SF1">
    <property type="entry name" value="ADENYLATE CYCLASE, TERMINAL-DIFFERENTIATION SPECIFIC"/>
    <property type="match status" value="1"/>
</dbReference>
<organism evidence="3 4">
    <name type="scientific">Neptunitalea lumnitzerae</name>
    <dbReference type="NCBI Taxonomy" id="2965509"/>
    <lineage>
        <taxon>Bacteria</taxon>
        <taxon>Pseudomonadati</taxon>
        <taxon>Bacteroidota</taxon>
        <taxon>Flavobacteriia</taxon>
        <taxon>Flavobacteriales</taxon>
        <taxon>Flavobacteriaceae</taxon>
        <taxon>Neptunitalea</taxon>
    </lineage>
</organism>
<dbReference type="PANTHER" id="PTHR43081">
    <property type="entry name" value="ADENYLATE CYCLASE, TERMINAL-DIFFERENTIATION SPECIFIC-RELATED"/>
    <property type="match status" value="1"/>
</dbReference>
<evidence type="ECO:0000313" key="4">
    <source>
        <dbReference type="Proteomes" id="UP001143543"/>
    </source>
</evidence>
<keyword evidence="1" id="KW-0472">Membrane</keyword>
<name>A0ABQ5MK50_9FLAO</name>
<dbReference type="Proteomes" id="UP001143543">
    <property type="component" value="Unassembled WGS sequence"/>
</dbReference>
<feature type="transmembrane region" description="Helical" evidence="1">
    <location>
        <begin position="25"/>
        <end position="46"/>
    </location>
</feature>
<sequence length="330" mass="38177">MIKYQDVQVSYLQWYYGFHSLSKELIYILSFVFSAMFGSLMALVHLYGYPKWFASASLLKDMGIRLACFVVIFSMSYLVIVYGIGIWLVPETKEVHIPLVNDEIALMFLGCLLINSFADFLLLVRKNMGPAYFSYIMQDKYYKPQEEDRVFMFLDMVSSTTMAEAMGHVQFSTLLQECFQKLSSLLLKYDAEIYQYVGDEAVITWKLTSNFQMEKCVDLYFDFSRMLLEAEHSFTEKYGWAPSFSAAIHQGKVTMALVGDLKKELAFHGDVLNTTARMQALCKDYQVGLMVSKEVYQAMEITKTTYQYREIKEVILQGKRKEITLYSVKG</sequence>
<dbReference type="InterPro" id="IPR029787">
    <property type="entry name" value="Nucleotide_cyclase"/>
</dbReference>
<gene>
    <name evidence="3" type="primary">cyaC</name>
    <name evidence="3" type="ORF">Y10_17980</name>
</gene>